<name>A0A2P4P693_RHIID</name>
<reference evidence="2 3" key="1">
    <citation type="journal article" date="2013" name="Proc. Natl. Acad. Sci. U.S.A.">
        <title>Genome of an arbuscular mycorrhizal fungus provides insight into the oldest plant symbiosis.</title>
        <authorList>
            <person name="Tisserant E."/>
            <person name="Malbreil M."/>
            <person name="Kuo A."/>
            <person name="Kohler A."/>
            <person name="Symeonidi A."/>
            <person name="Balestrini R."/>
            <person name="Charron P."/>
            <person name="Duensing N."/>
            <person name="Frei Dit Frey N."/>
            <person name="Gianinazzi-Pearson V."/>
            <person name="Gilbert L.B."/>
            <person name="Handa Y."/>
            <person name="Herr J.R."/>
            <person name="Hijri M."/>
            <person name="Koul R."/>
            <person name="Kawaguchi M."/>
            <person name="Krajinski F."/>
            <person name="Lammers P.J."/>
            <person name="Masclaux F.G."/>
            <person name="Murat C."/>
            <person name="Morin E."/>
            <person name="Ndikumana S."/>
            <person name="Pagni M."/>
            <person name="Petitpierre D."/>
            <person name="Requena N."/>
            <person name="Rosikiewicz P."/>
            <person name="Riley R."/>
            <person name="Saito K."/>
            <person name="San Clemente H."/>
            <person name="Shapiro H."/>
            <person name="van Tuinen D."/>
            <person name="Becard G."/>
            <person name="Bonfante P."/>
            <person name="Paszkowski U."/>
            <person name="Shachar-Hill Y.Y."/>
            <person name="Tuskan G.A."/>
            <person name="Young P.W."/>
            <person name="Sanders I.R."/>
            <person name="Henrissat B."/>
            <person name="Rensing S.A."/>
            <person name="Grigoriev I.V."/>
            <person name="Corradi N."/>
            <person name="Roux C."/>
            <person name="Martin F."/>
        </authorList>
    </citation>
    <scope>NUCLEOTIDE SEQUENCE [LARGE SCALE GENOMIC DNA]</scope>
    <source>
        <strain evidence="2 3">DAOM 197198</strain>
    </source>
</reference>
<dbReference type="Proteomes" id="UP000018888">
    <property type="component" value="Unassembled WGS sequence"/>
</dbReference>
<comment type="caution">
    <text evidence="2">The sequence shown here is derived from an EMBL/GenBank/DDBJ whole genome shotgun (WGS) entry which is preliminary data.</text>
</comment>
<keyword evidence="1" id="KW-0175">Coiled coil</keyword>
<evidence type="ECO:0000313" key="3">
    <source>
        <dbReference type="Proteomes" id="UP000018888"/>
    </source>
</evidence>
<evidence type="ECO:0000313" key="2">
    <source>
        <dbReference type="EMBL" id="POG60916.1"/>
    </source>
</evidence>
<sequence length="420" mass="49619">MSGQWVRSGHPIRQVKFGALVTTAFEDLCSFSEIKALIIDTKAWHENANANLRSLKHDVGQCITESASYEKTMWERIEMELEEINVENLGFNHPICSEQNHEIMEACKEFIQNEESKINMDEVLESMLKVWKSPKYEAYIKKGKSINEGSYVCEVLAPLLNIVINDLPENLIAWDIWVKKKVQLVPYEKVLTGRPNSSQDKRVRDHKKLIRFSKDSINTTRSILKLKRIFNQLLKRQNLSIFTINIAGDVLELYAMRKESDPVPLESISKKSERIESYLRCTLEVYENSLNKKKHNWSQTNVTTWPEALKHDYEEENNRQVMNELKEYREWITANKKMRYEIKNLKMQVLEAEKELASMKMSFRRSHPRQRRTYEEHKAELEEENYHLRSELQAEVDSNCQNEKQIRALERECVRCEQEI</sequence>
<accession>A0A2P4P693</accession>
<organism evidence="2 3">
    <name type="scientific">Rhizophagus irregularis (strain DAOM 181602 / DAOM 197198 / MUCL 43194)</name>
    <name type="common">Arbuscular mycorrhizal fungus</name>
    <name type="synonym">Glomus intraradices</name>
    <dbReference type="NCBI Taxonomy" id="747089"/>
    <lineage>
        <taxon>Eukaryota</taxon>
        <taxon>Fungi</taxon>
        <taxon>Fungi incertae sedis</taxon>
        <taxon>Mucoromycota</taxon>
        <taxon>Glomeromycotina</taxon>
        <taxon>Glomeromycetes</taxon>
        <taxon>Glomerales</taxon>
        <taxon>Glomeraceae</taxon>
        <taxon>Rhizophagus</taxon>
    </lineage>
</organism>
<keyword evidence="3" id="KW-1185">Reference proteome</keyword>
<gene>
    <name evidence="2" type="ORF">GLOIN_2v1787252</name>
</gene>
<reference evidence="2 3" key="2">
    <citation type="journal article" date="2018" name="New Phytol.">
        <title>High intraspecific genome diversity in the model arbuscular mycorrhizal symbiont Rhizophagus irregularis.</title>
        <authorList>
            <person name="Chen E.C.H."/>
            <person name="Morin E."/>
            <person name="Beaudet D."/>
            <person name="Noel J."/>
            <person name="Yildirir G."/>
            <person name="Ndikumana S."/>
            <person name="Charron P."/>
            <person name="St-Onge C."/>
            <person name="Giorgi J."/>
            <person name="Kruger M."/>
            <person name="Marton T."/>
            <person name="Ropars J."/>
            <person name="Grigoriev I.V."/>
            <person name="Hainaut M."/>
            <person name="Henrissat B."/>
            <person name="Roux C."/>
            <person name="Martin F."/>
            <person name="Corradi N."/>
        </authorList>
    </citation>
    <scope>NUCLEOTIDE SEQUENCE [LARGE SCALE GENOMIC DNA]</scope>
    <source>
        <strain evidence="2 3">DAOM 197198</strain>
    </source>
</reference>
<evidence type="ECO:0000256" key="1">
    <source>
        <dbReference type="SAM" id="Coils"/>
    </source>
</evidence>
<protein>
    <submittedName>
        <fullName evidence="2">Uncharacterized protein</fullName>
    </submittedName>
</protein>
<dbReference type="EMBL" id="AUPC02000364">
    <property type="protein sequence ID" value="POG60916.1"/>
    <property type="molecule type" value="Genomic_DNA"/>
</dbReference>
<proteinExistence type="predicted"/>
<dbReference type="AlphaFoldDB" id="A0A2P4P693"/>
<dbReference type="VEuPathDB" id="FungiDB:RhiirFUN_000539"/>
<feature type="coiled-coil region" evidence="1">
    <location>
        <begin position="335"/>
        <end position="391"/>
    </location>
</feature>